<evidence type="ECO:0000313" key="6">
    <source>
        <dbReference type="EMBL" id="QEG20600.1"/>
    </source>
</evidence>
<dbReference type="RefSeq" id="WP_075084790.1">
    <property type="nucleotide sequence ID" value="NZ_CP042912.1"/>
</dbReference>
<proteinExistence type="predicted"/>
<dbReference type="Gene3D" id="1.10.357.10">
    <property type="entry name" value="Tetracycline Repressor, domain 2"/>
    <property type="match status" value="1"/>
</dbReference>
<keyword evidence="1" id="KW-0805">Transcription regulation</keyword>
<dbReference type="InterPro" id="IPR001647">
    <property type="entry name" value="HTH_TetR"/>
</dbReference>
<sequence>MPWEKSFNESEVVDQVMQVFWNKGYTATSITDLTTATGIKRGSLYNAFDGKHDLFLQALLRYGDGNRTKKLKMLESIESPIESIEMLFSYWLERALRDPDKKGCMLINTAVDFTHHESDVQNAVVEGCDEVVGFCEKQITRGIELGEISNSVEARPTARSLFSALVGILVLGRGAFDATALEQIANETLKLIR</sequence>
<evidence type="ECO:0000256" key="2">
    <source>
        <dbReference type="ARBA" id="ARBA00023125"/>
    </source>
</evidence>
<gene>
    <name evidence="6" type="primary">comR</name>
    <name evidence="6" type="ORF">MFFC18_04500</name>
</gene>
<evidence type="ECO:0000256" key="3">
    <source>
        <dbReference type="ARBA" id="ARBA00023163"/>
    </source>
</evidence>
<dbReference type="Gene3D" id="1.10.10.60">
    <property type="entry name" value="Homeodomain-like"/>
    <property type="match status" value="1"/>
</dbReference>
<evidence type="ECO:0000313" key="7">
    <source>
        <dbReference type="Proteomes" id="UP000322214"/>
    </source>
</evidence>
<dbReference type="AlphaFoldDB" id="A0A5B9P6P6"/>
<keyword evidence="2 4" id="KW-0238">DNA-binding</keyword>
<dbReference type="SUPFAM" id="SSF46689">
    <property type="entry name" value="Homeodomain-like"/>
    <property type="match status" value="1"/>
</dbReference>
<evidence type="ECO:0000259" key="5">
    <source>
        <dbReference type="PROSITE" id="PS50977"/>
    </source>
</evidence>
<dbReference type="EMBL" id="CP042912">
    <property type="protein sequence ID" value="QEG20600.1"/>
    <property type="molecule type" value="Genomic_DNA"/>
</dbReference>
<name>A0A5B9P6P6_9BACT</name>
<evidence type="ECO:0000256" key="1">
    <source>
        <dbReference type="ARBA" id="ARBA00023015"/>
    </source>
</evidence>
<dbReference type="KEGG" id="mff:MFFC18_04500"/>
<protein>
    <submittedName>
        <fullName evidence="6">HTH-type transcriptional repressor ComR</fullName>
    </submittedName>
</protein>
<dbReference type="InterPro" id="IPR036271">
    <property type="entry name" value="Tet_transcr_reg_TetR-rel_C_sf"/>
</dbReference>
<dbReference type="Pfam" id="PF00440">
    <property type="entry name" value="TetR_N"/>
    <property type="match status" value="1"/>
</dbReference>
<dbReference type="GO" id="GO:0003677">
    <property type="term" value="F:DNA binding"/>
    <property type="evidence" value="ECO:0007669"/>
    <property type="project" value="UniProtKB-UniRule"/>
</dbReference>
<dbReference type="SUPFAM" id="SSF48498">
    <property type="entry name" value="Tetracyclin repressor-like, C-terminal domain"/>
    <property type="match status" value="1"/>
</dbReference>
<reference evidence="6 7" key="1">
    <citation type="submission" date="2019-08" db="EMBL/GenBank/DDBJ databases">
        <title>Deep-cultivation of Planctomycetes and their phenomic and genomic characterization uncovers novel biology.</title>
        <authorList>
            <person name="Wiegand S."/>
            <person name="Jogler M."/>
            <person name="Boedeker C."/>
            <person name="Pinto D."/>
            <person name="Vollmers J."/>
            <person name="Rivas-Marin E."/>
            <person name="Kohn T."/>
            <person name="Peeters S.H."/>
            <person name="Heuer A."/>
            <person name="Rast P."/>
            <person name="Oberbeckmann S."/>
            <person name="Bunk B."/>
            <person name="Jeske O."/>
            <person name="Meyerdierks A."/>
            <person name="Storesund J.E."/>
            <person name="Kallscheuer N."/>
            <person name="Luecker S."/>
            <person name="Lage O.M."/>
            <person name="Pohl T."/>
            <person name="Merkel B.J."/>
            <person name="Hornburger P."/>
            <person name="Mueller R.-W."/>
            <person name="Bruemmer F."/>
            <person name="Labrenz M."/>
            <person name="Spormann A.M."/>
            <person name="Op den Camp H."/>
            <person name="Overmann J."/>
            <person name="Amann R."/>
            <person name="Jetten M.S.M."/>
            <person name="Mascher T."/>
            <person name="Medema M.H."/>
            <person name="Devos D.P."/>
            <person name="Kaster A.-K."/>
            <person name="Ovreas L."/>
            <person name="Rohde M."/>
            <person name="Galperin M.Y."/>
            <person name="Jogler C."/>
        </authorList>
    </citation>
    <scope>NUCLEOTIDE SEQUENCE [LARGE SCALE GENOMIC DNA]</scope>
    <source>
        <strain evidence="6 7">FC18</strain>
    </source>
</reference>
<feature type="DNA-binding region" description="H-T-H motif" evidence="4">
    <location>
        <begin position="29"/>
        <end position="48"/>
    </location>
</feature>
<dbReference type="PROSITE" id="PS50977">
    <property type="entry name" value="HTH_TETR_2"/>
    <property type="match status" value="1"/>
</dbReference>
<organism evidence="6 7">
    <name type="scientific">Mariniblastus fucicola</name>
    <dbReference type="NCBI Taxonomy" id="980251"/>
    <lineage>
        <taxon>Bacteria</taxon>
        <taxon>Pseudomonadati</taxon>
        <taxon>Planctomycetota</taxon>
        <taxon>Planctomycetia</taxon>
        <taxon>Pirellulales</taxon>
        <taxon>Pirellulaceae</taxon>
        <taxon>Mariniblastus</taxon>
    </lineage>
</organism>
<dbReference type="PANTHER" id="PTHR47506:SF1">
    <property type="entry name" value="HTH-TYPE TRANSCRIPTIONAL REGULATOR YJDC"/>
    <property type="match status" value="1"/>
</dbReference>
<dbReference type="PANTHER" id="PTHR47506">
    <property type="entry name" value="TRANSCRIPTIONAL REGULATORY PROTEIN"/>
    <property type="match status" value="1"/>
</dbReference>
<dbReference type="Pfam" id="PF16925">
    <property type="entry name" value="TetR_C_13"/>
    <property type="match status" value="1"/>
</dbReference>
<dbReference type="InterPro" id="IPR011075">
    <property type="entry name" value="TetR_C"/>
</dbReference>
<dbReference type="OrthoDB" id="113732at2"/>
<keyword evidence="3" id="KW-0804">Transcription</keyword>
<keyword evidence="7" id="KW-1185">Reference proteome</keyword>
<evidence type="ECO:0000256" key="4">
    <source>
        <dbReference type="PROSITE-ProRule" id="PRU00335"/>
    </source>
</evidence>
<dbReference type="InterPro" id="IPR009057">
    <property type="entry name" value="Homeodomain-like_sf"/>
</dbReference>
<accession>A0A5B9P6P6</accession>
<feature type="domain" description="HTH tetR-type" evidence="5">
    <location>
        <begin position="6"/>
        <end position="66"/>
    </location>
</feature>
<dbReference type="STRING" id="980251.GCA_001642875_02365"/>
<dbReference type="Proteomes" id="UP000322214">
    <property type="component" value="Chromosome"/>
</dbReference>